<organism evidence="7 8">
    <name type="scientific">Saponaria officinalis</name>
    <name type="common">Common soapwort</name>
    <name type="synonym">Lychnis saponaria</name>
    <dbReference type="NCBI Taxonomy" id="3572"/>
    <lineage>
        <taxon>Eukaryota</taxon>
        <taxon>Viridiplantae</taxon>
        <taxon>Streptophyta</taxon>
        <taxon>Embryophyta</taxon>
        <taxon>Tracheophyta</taxon>
        <taxon>Spermatophyta</taxon>
        <taxon>Magnoliopsida</taxon>
        <taxon>eudicotyledons</taxon>
        <taxon>Gunneridae</taxon>
        <taxon>Pentapetalae</taxon>
        <taxon>Caryophyllales</taxon>
        <taxon>Caryophyllaceae</taxon>
        <taxon>Caryophylleae</taxon>
        <taxon>Saponaria</taxon>
    </lineage>
</organism>
<dbReference type="SUPFAM" id="SSF47459">
    <property type="entry name" value="HLH, helix-loop-helix DNA-binding domain"/>
    <property type="match status" value="1"/>
</dbReference>
<evidence type="ECO:0000259" key="6">
    <source>
        <dbReference type="PROSITE" id="PS50888"/>
    </source>
</evidence>
<dbReference type="InterPro" id="IPR011598">
    <property type="entry name" value="bHLH_dom"/>
</dbReference>
<dbReference type="Proteomes" id="UP001443914">
    <property type="component" value="Unassembled WGS sequence"/>
</dbReference>
<dbReference type="GO" id="GO:0003700">
    <property type="term" value="F:DNA-binding transcription factor activity"/>
    <property type="evidence" value="ECO:0007669"/>
    <property type="project" value="TreeGrafter"/>
</dbReference>
<dbReference type="InterPro" id="IPR024097">
    <property type="entry name" value="bHLH_ZIP_TF"/>
</dbReference>
<dbReference type="SMART" id="SM00353">
    <property type="entry name" value="HLH"/>
    <property type="match status" value="1"/>
</dbReference>
<feature type="domain" description="BHLH" evidence="6">
    <location>
        <begin position="292"/>
        <end position="342"/>
    </location>
</feature>
<comment type="subcellular location">
    <subcellularLocation>
        <location evidence="1">Nucleus</location>
    </subcellularLocation>
</comment>
<dbReference type="Pfam" id="PF00010">
    <property type="entry name" value="HLH"/>
    <property type="match status" value="1"/>
</dbReference>
<gene>
    <name evidence="7" type="ORF">RND81_04G105000</name>
</gene>
<dbReference type="AlphaFoldDB" id="A0AAW1LGG6"/>
<protein>
    <recommendedName>
        <fullName evidence="6">BHLH domain-containing protein</fullName>
    </recommendedName>
</protein>
<evidence type="ECO:0000256" key="1">
    <source>
        <dbReference type="ARBA" id="ARBA00004123"/>
    </source>
</evidence>
<keyword evidence="2" id="KW-0805">Transcription regulation</keyword>
<feature type="region of interest" description="Disordered" evidence="5">
    <location>
        <begin position="208"/>
        <end position="279"/>
    </location>
</feature>
<dbReference type="GO" id="GO:0005634">
    <property type="term" value="C:nucleus"/>
    <property type="evidence" value="ECO:0007669"/>
    <property type="project" value="UniProtKB-SubCell"/>
</dbReference>
<keyword evidence="3" id="KW-0804">Transcription</keyword>
<sequence length="476" mass="53411">MDNKFFMDSNIPHQFSSDYFISIQPHIDHFESELSSMVTSPTSNSAISTDNFMIRELIGKIGNICNTNTVPNYVNNGNCSTNNSCYNTPLNSPPKLGKSTPNIDHLVNENFPSLGKSIDLSSNLPAMPGDPGFADRAAKFSSFGSKSFNGRTNSNQFELNNNKNREFINLGDEKLLRVSSSPLLLKVDKKIEGKKLENFVNENSLENSSISTQNQVKENGSCKKRKASNFKGKEIVDENGDDSKAKRSKEGESKSKSKEEEKKEEDEEKEENQKMISEPFKDYIHVRARRGQATDSHSLAERVRREKIGERMKLLQDLVPGCNKVTGKALMLEEIINYVQSLQKQVEFLSMKLSDVNPRLDVNMSNPFSKDAIEPNCSMEHPMYQSMVPTLYGQPQQNAIQDSAPFSINSFNATLNHNHSIHSPLIDGFSNYLSQLPSLCEGDLQSIVQMGFGQKENEFHVQTLHGANPSQMKIEF</sequence>
<dbReference type="Gene3D" id="4.10.280.10">
    <property type="entry name" value="Helix-loop-helix DNA-binding domain"/>
    <property type="match status" value="1"/>
</dbReference>
<dbReference type="InterPro" id="IPR036638">
    <property type="entry name" value="HLH_DNA-bd_sf"/>
</dbReference>
<feature type="compositionally biased region" description="Polar residues" evidence="5">
    <location>
        <begin position="208"/>
        <end position="218"/>
    </location>
</feature>
<evidence type="ECO:0000256" key="5">
    <source>
        <dbReference type="SAM" id="MobiDB-lite"/>
    </source>
</evidence>
<keyword evidence="4" id="KW-0539">Nucleus</keyword>
<dbReference type="PANTHER" id="PTHR12565:SF184">
    <property type="entry name" value="BHLH TRANSCRIPTION FACTOR"/>
    <property type="match status" value="1"/>
</dbReference>
<evidence type="ECO:0000256" key="4">
    <source>
        <dbReference type="ARBA" id="ARBA00023242"/>
    </source>
</evidence>
<comment type="caution">
    <text evidence="7">The sequence shown here is derived from an EMBL/GenBank/DDBJ whole genome shotgun (WGS) entry which is preliminary data.</text>
</comment>
<dbReference type="EMBL" id="JBDFQZ010000004">
    <property type="protein sequence ID" value="KAK9733974.1"/>
    <property type="molecule type" value="Genomic_DNA"/>
</dbReference>
<proteinExistence type="predicted"/>
<evidence type="ECO:0000313" key="7">
    <source>
        <dbReference type="EMBL" id="KAK9733974.1"/>
    </source>
</evidence>
<name>A0AAW1LGG6_SAPOF</name>
<dbReference type="CDD" id="cd18919">
    <property type="entry name" value="bHLH_AtBPE_like"/>
    <property type="match status" value="1"/>
</dbReference>
<keyword evidence="8" id="KW-1185">Reference proteome</keyword>
<reference evidence="7" key="1">
    <citation type="submission" date="2024-03" db="EMBL/GenBank/DDBJ databases">
        <title>WGS assembly of Saponaria officinalis var. Norfolk2.</title>
        <authorList>
            <person name="Jenkins J."/>
            <person name="Shu S."/>
            <person name="Grimwood J."/>
            <person name="Barry K."/>
            <person name="Goodstein D."/>
            <person name="Schmutz J."/>
            <person name="Leebens-Mack J."/>
            <person name="Osbourn A."/>
        </authorList>
    </citation>
    <scope>NUCLEOTIDE SEQUENCE [LARGE SCALE GENOMIC DNA]</scope>
    <source>
        <strain evidence="7">JIC</strain>
    </source>
</reference>
<evidence type="ECO:0000256" key="3">
    <source>
        <dbReference type="ARBA" id="ARBA00023163"/>
    </source>
</evidence>
<dbReference type="PANTHER" id="PTHR12565">
    <property type="entry name" value="STEROL REGULATORY ELEMENT-BINDING PROTEIN"/>
    <property type="match status" value="1"/>
</dbReference>
<dbReference type="GO" id="GO:0046983">
    <property type="term" value="F:protein dimerization activity"/>
    <property type="evidence" value="ECO:0007669"/>
    <property type="project" value="InterPro"/>
</dbReference>
<dbReference type="PROSITE" id="PS50888">
    <property type="entry name" value="BHLH"/>
    <property type="match status" value="1"/>
</dbReference>
<feature type="compositionally biased region" description="Basic and acidic residues" evidence="5">
    <location>
        <begin position="231"/>
        <end position="261"/>
    </location>
</feature>
<accession>A0AAW1LGG6</accession>
<evidence type="ECO:0000256" key="2">
    <source>
        <dbReference type="ARBA" id="ARBA00023015"/>
    </source>
</evidence>
<evidence type="ECO:0000313" key="8">
    <source>
        <dbReference type="Proteomes" id="UP001443914"/>
    </source>
</evidence>
<dbReference type="FunFam" id="4.10.280.10:FF:000002">
    <property type="entry name" value="Basic helix-loop-helix transcription factor"/>
    <property type="match status" value="1"/>
</dbReference>